<dbReference type="Proteomes" id="UP001188597">
    <property type="component" value="Unassembled WGS sequence"/>
</dbReference>
<keyword evidence="4" id="KW-0547">Nucleotide-binding</keyword>
<dbReference type="PANTHER" id="PTHR23359">
    <property type="entry name" value="NUCLEOTIDE KINASE"/>
    <property type="match status" value="1"/>
</dbReference>
<name>A0AA89ASE2_9ASTE</name>
<keyword evidence="9" id="KW-1185">Reference proteome</keyword>
<sequence>MSQLRLEPDVVLVLECSTEVIINRLLNRNQGRVDDNYQTIQRRLQVYIDSTLPVIEYYHSKGKVDGEKSEEEVFEAIKGVFSKLKPGSSDG</sequence>
<proteinExistence type="inferred from homology"/>
<evidence type="ECO:0000256" key="1">
    <source>
        <dbReference type="ARBA" id="ARBA00007220"/>
    </source>
</evidence>
<dbReference type="SUPFAM" id="SSF52540">
    <property type="entry name" value="P-loop containing nucleoside triphosphate hydrolases"/>
    <property type="match status" value="1"/>
</dbReference>
<keyword evidence="5 7" id="KW-0418">Kinase</keyword>
<comment type="caution">
    <text evidence="8">The sequence shown here is derived from an EMBL/GenBank/DDBJ whole genome shotgun (WGS) entry which is preliminary data.</text>
</comment>
<evidence type="ECO:0000313" key="8">
    <source>
        <dbReference type="EMBL" id="KAK3012538.1"/>
    </source>
</evidence>
<evidence type="ECO:0000313" key="9">
    <source>
        <dbReference type="Proteomes" id="UP001188597"/>
    </source>
</evidence>
<dbReference type="InterPro" id="IPR027417">
    <property type="entry name" value="P-loop_NTPase"/>
</dbReference>
<dbReference type="EMBL" id="JAVXUP010001369">
    <property type="protein sequence ID" value="KAK3012538.1"/>
    <property type="molecule type" value="Genomic_DNA"/>
</dbReference>
<dbReference type="Gene3D" id="3.40.50.300">
    <property type="entry name" value="P-loop containing nucleotide triphosphate hydrolases"/>
    <property type="match status" value="1"/>
</dbReference>
<protein>
    <recommendedName>
        <fullName evidence="2">adenylate kinase</fullName>
        <ecNumber evidence="2">2.7.4.3</ecNumber>
    </recommendedName>
    <alternativeName>
        <fullName evidence="6">ATP:AMP phosphotransferase</fullName>
    </alternativeName>
</protein>
<feature type="non-terminal residue" evidence="8">
    <location>
        <position position="91"/>
    </location>
</feature>
<accession>A0AA89ASE2</accession>
<comment type="similarity">
    <text evidence="1 7">Belongs to the adenylate kinase family.</text>
</comment>
<dbReference type="PRINTS" id="PR00094">
    <property type="entry name" value="ADENYLTKNASE"/>
</dbReference>
<dbReference type="EC" id="2.7.4.3" evidence="2"/>
<organism evidence="8 9">
    <name type="scientific">Escallonia herrerae</name>
    <dbReference type="NCBI Taxonomy" id="1293975"/>
    <lineage>
        <taxon>Eukaryota</taxon>
        <taxon>Viridiplantae</taxon>
        <taxon>Streptophyta</taxon>
        <taxon>Embryophyta</taxon>
        <taxon>Tracheophyta</taxon>
        <taxon>Spermatophyta</taxon>
        <taxon>Magnoliopsida</taxon>
        <taxon>eudicotyledons</taxon>
        <taxon>Gunneridae</taxon>
        <taxon>Pentapetalae</taxon>
        <taxon>asterids</taxon>
        <taxon>campanulids</taxon>
        <taxon>Escalloniales</taxon>
        <taxon>Escalloniaceae</taxon>
        <taxon>Escallonia</taxon>
    </lineage>
</organism>
<dbReference type="GO" id="GO:0004017">
    <property type="term" value="F:AMP kinase activity"/>
    <property type="evidence" value="ECO:0007669"/>
    <property type="project" value="UniProtKB-EC"/>
</dbReference>
<keyword evidence="3 7" id="KW-0808">Transferase</keyword>
<evidence type="ECO:0000256" key="7">
    <source>
        <dbReference type="RuleBase" id="RU003330"/>
    </source>
</evidence>
<evidence type="ECO:0000256" key="6">
    <source>
        <dbReference type="ARBA" id="ARBA00031517"/>
    </source>
</evidence>
<evidence type="ECO:0000256" key="4">
    <source>
        <dbReference type="ARBA" id="ARBA00022741"/>
    </source>
</evidence>
<dbReference type="Pfam" id="PF00406">
    <property type="entry name" value="ADK"/>
    <property type="match status" value="1"/>
</dbReference>
<reference evidence="8" key="1">
    <citation type="submission" date="2022-12" db="EMBL/GenBank/DDBJ databases">
        <title>Draft genome assemblies for two species of Escallonia (Escalloniales).</title>
        <authorList>
            <person name="Chanderbali A."/>
            <person name="Dervinis C."/>
            <person name="Anghel I."/>
            <person name="Soltis D."/>
            <person name="Soltis P."/>
            <person name="Zapata F."/>
        </authorList>
    </citation>
    <scope>NUCLEOTIDE SEQUENCE</scope>
    <source>
        <strain evidence="8">UCBG64.0493</strain>
        <tissue evidence="8">Leaf</tissue>
    </source>
</reference>
<gene>
    <name evidence="8" type="ORF">RJ639_009329</name>
</gene>
<evidence type="ECO:0000256" key="2">
    <source>
        <dbReference type="ARBA" id="ARBA00012955"/>
    </source>
</evidence>
<dbReference type="InterPro" id="IPR000850">
    <property type="entry name" value="Adenylat/UMP-CMP_kin"/>
</dbReference>
<dbReference type="GO" id="GO:0005524">
    <property type="term" value="F:ATP binding"/>
    <property type="evidence" value="ECO:0007669"/>
    <property type="project" value="InterPro"/>
</dbReference>
<evidence type="ECO:0000256" key="3">
    <source>
        <dbReference type="ARBA" id="ARBA00022679"/>
    </source>
</evidence>
<dbReference type="AlphaFoldDB" id="A0AA89ASE2"/>
<evidence type="ECO:0000256" key="5">
    <source>
        <dbReference type="ARBA" id="ARBA00022777"/>
    </source>
</evidence>